<evidence type="ECO:0000256" key="8">
    <source>
        <dbReference type="PIRSR" id="PIRSR006809-2"/>
    </source>
</evidence>
<dbReference type="Gene3D" id="3.40.50.11060">
    <property type="entry name" value="GTPase HflX, N-terminal domain"/>
    <property type="match status" value="1"/>
</dbReference>
<dbReference type="InterPro" id="IPR016496">
    <property type="entry name" value="GTPase_HflX"/>
</dbReference>
<evidence type="ECO:0000256" key="6">
    <source>
        <dbReference type="HAMAP-Rule" id="MF_00900"/>
    </source>
</evidence>
<dbReference type="AlphaFoldDB" id="N6XV75"/>
<dbReference type="NCBIfam" id="NF008280">
    <property type="entry name" value="PRK11058.1"/>
    <property type="match status" value="1"/>
</dbReference>
<comment type="subcellular location">
    <subcellularLocation>
        <location evidence="6">Cytoplasm</location>
    </subcellularLocation>
    <text evidence="6">May associate with membranes.</text>
</comment>
<feature type="binding site" evidence="8">
    <location>
        <position position="211"/>
    </location>
    <ligand>
        <name>Mg(2+)</name>
        <dbReference type="ChEBI" id="CHEBI:18420"/>
    </ligand>
</feature>
<accession>N6XV75</accession>
<feature type="binding site" evidence="7">
    <location>
        <begin position="341"/>
        <end position="343"/>
    </location>
    <ligand>
        <name>GTP</name>
        <dbReference type="ChEBI" id="CHEBI:37565"/>
    </ligand>
</feature>
<keyword evidence="11" id="KW-1185">Reference proteome</keyword>
<dbReference type="Pfam" id="PF16360">
    <property type="entry name" value="GTP-bdg_M"/>
    <property type="match status" value="1"/>
</dbReference>
<dbReference type="Gene3D" id="6.10.250.2860">
    <property type="match status" value="1"/>
</dbReference>
<keyword evidence="4 8" id="KW-0460">Magnesium</keyword>
<proteinExistence type="inferred from homology"/>
<organism evidence="10 11">
    <name type="scientific">Thauera linaloolentis (strain DSM 12138 / JCM 21573 / CCUG 41526 / CIP 105981 / IAM 15112 / NBRC 102519 / 47Lol)</name>
    <dbReference type="NCBI Taxonomy" id="1123367"/>
    <lineage>
        <taxon>Bacteria</taxon>
        <taxon>Pseudomonadati</taxon>
        <taxon>Pseudomonadota</taxon>
        <taxon>Betaproteobacteria</taxon>
        <taxon>Rhodocyclales</taxon>
        <taxon>Zoogloeaceae</taxon>
        <taxon>Thauera</taxon>
    </lineage>
</organism>
<evidence type="ECO:0000256" key="7">
    <source>
        <dbReference type="PIRSR" id="PIRSR006809-1"/>
    </source>
</evidence>
<dbReference type="Gene3D" id="3.40.50.300">
    <property type="entry name" value="P-loop containing nucleotide triphosphate hydrolases"/>
    <property type="match status" value="1"/>
</dbReference>
<dbReference type="FunFam" id="3.40.50.300:FF:000173">
    <property type="entry name" value="GTPase HflX"/>
    <property type="match status" value="1"/>
</dbReference>
<comment type="caution">
    <text evidence="10">The sequence shown here is derived from an EMBL/GenBank/DDBJ whole genome shotgun (WGS) entry which is preliminary data.</text>
</comment>
<dbReference type="InterPro" id="IPR042108">
    <property type="entry name" value="GTPase_HflX_N_sf"/>
</dbReference>
<evidence type="ECO:0000313" key="11">
    <source>
        <dbReference type="Proteomes" id="UP000013232"/>
    </source>
</evidence>
<evidence type="ECO:0000256" key="4">
    <source>
        <dbReference type="ARBA" id="ARBA00022842"/>
    </source>
</evidence>
<comment type="function">
    <text evidence="6">GTPase that associates with the 50S ribosomal subunit and may have a role during protein synthesis or ribosome biogenesis.</text>
</comment>
<dbReference type="GO" id="GO:0005525">
    <property type="term" value="F:GTP binding"/>
    <property type="evidence" value="ECO:0007669"/>
    <property type="project" value="UniProtKB-UniRule"/>
</dbReference>
<dbReference type="InterPro" id="IPR025121">
    <property type="entry name" value="GTPase_HflX_N"/>
</dbReference>
<evidence type="ECO:0000259" key="9">
    <source>
        <dbReference type="PROSITE" id="PS51705"/>
    </source>
</evidence>
<evidence type="ECO:0000313" key="10">
    <source>
        <dbReference type="EMBL" id="ENO85661.1"/>
    </source>
</evidence>
<evidence type="ECO:0000256" key="2">
    <source>
        <dbReference type="ARBA" id="ARBA00022723"/>
    </source>
</evidence>
<comment type="similarity">
    <text evidence="6">Belongs to the TRAFAC class OBG-HflX-like GTPase superfamily. HflX GTPase family.</text>
</comment>
<dbReference type="NCBIfam" id="TIGR03156">
    <property type="entry name" value="GTP_HflX"/>
    <property type="match status" value="1"/>
</dbReference>
<dbReference type="CDD" id="cd01878">
    <property type="entry name" value="HflX"/>
    <property type="match status" value="1"/>
</dbReference>
<dbReference type="GO" id="GO:0046872">
    <property type="term" value="F:metal ion binding"/>
    <property type="evidence" value="ECO:0007669"/>
    <property type="project" value="UniProtKB-KW"/>
</dbReference>
<dbReference type="PRINTS" id="PR00326">
    <property type="entry name" value="GTP1OBG"/>
</dbReference>
<keyword evidence="5 6" id="KW-0342">GTP-binding</keyword>
<feature type="binding site" evidence="7">
    <location>
        <begin position="316"/>
        <end position="319"/>
    </location>
    <ligand>
        <name>GTP</name>
        <dbReference type="ChEBI" id="CHEBI:37565"/>
    </ligand>
</feature>
<dbReference type="FunFam" id="3.40.50.11060:FF:000001">
    <property type="entry name" value="GTPase HflX"/>
    <property type="match status" value="1"/>
</dbReference>
<dbReference type="GO" id="GO:0043022">
    <property type="term" value="F:ribosome binding"/>
    <property type="evidence" value="ECO:0007669"/>
    <property type="project" value="TreeGrafter"/>
</dbReference>
<dbReference type="HAMAP" id="MF_00900">
    <property type="entry name" value="GTPase_HflX"/>
    <property type="match status" value="1"/>
</dbReference>
<dbReference type="GO" id="GO:0003924">
    <property type="term" value="F:GTPase activity"/>
    <property type="evidence" value="ECO:0007669"/>
    <property type="project" value="UniProtKB-UniRule"/>
</dbReference>
<dbReference type="Proteomes" id="UP000013232">
    <property type="component" value="Unassembled WGS sequence"/>
</dbReference>
<feature type="binding site" evidence="8">
    <location>
        <position position="231"/>
    </location>
    <ligand>
        <name>Mg(2+)</name>
        <dbReference type="ChEBI" id="CHEBI:18420"/>
    </ligand>
</feature>
<keyword evidence="2 8" id="KW-0479">Metal-binding</keyword>
<dbReference type="eggNOG" id="COG2262">
    <property type="taxonomic scope" value="Bacteria"/>
</dbReference>
<dbReference type="Pfam" id="PF01926">
    <property type="entry name" value="MMR_HSR1"/>
    <property type="match status" value="1"/>
</dbReference>
<dbReference type="OrthoDB" id="9812272at2"/>
<dbReference type="RefSeq" id="WP_004342185.1">
    <property type="nucleotide sequence ID" value="NZ_AMXE01000070.1"/>
</dbReference>
<dbReference type="GO" id="GO:0005737">
    <property type="term" value="C:cytoplasm"/>
    <property type="evidence" value="ECO:0007669"/>
    <property type="project" value="UniProtKB-SubCell"/>
</dbReference>
<evidence type="ECO:0000256" key="1">
    <source>
        <dbReference type="ARBA" id="ARBA00022490"/>
    </source>
</evidence>
<dbReference type="InterPro" id="IPR032305">
    <property type="entry name" value="GTP-bd_M"/>
</dbReference>
<feature type="binding site" evidence="7">
    <location>
        <begin position="229"/>
        <end position="233"/>
    </location>
    <ligand>
        <name>GTP</name>
        <dbReference type="ChEBI" id="CHEBI:37565"/>
    </ligand>
</feature>
<feature type="binding site" evidence="7">
    <location>
        <begin position="250"/>
        <end position="253"/>
    </location>
    <ligand>
        <name>GTP</name>
        <dbReference type="ChEBI" id="CHEBI:37565"/>
    </ligand>
</feature>
<dbReference type="PROSITE" id="PS51705">
    <property type="entry name" value="G_HFLX"/>
    <property type="match status" value="1"/>
</dbReference>
<dbReference type="InterPro" id="IPR027417">
    <property type="entry name" value="P-loop_NTPase"/>
</dbReference>
<dbReference type="SUPFAM" id="SSF52540">
    <property type="entry name" value="P-loop containing nucleoside triphosphate hydrolases"/>
    <property type="match status" value="1"/>
</dbReference>
<name>N6XV75_THAL4</name>
<dbReference type="STRING" id="1123367.GCA_000621305_01915"/>
<dbReference type="PIRSF" id="PIRSF006809">
    <property type="entry name" value="GTP-binding_hflX_prd"/>
    <property type="match status" value="1"/>
</dbReference>
<sequence length="381" mass="41898">MFERPASGERAVLVQLDLGQGLIEERLSELRLLVLSAGASIEAAVQGKRQAPDPKLFAGSGKVQEIGEALRVHEADIVIFNHALSPGQQRNLERELQCMVIDRTALILDIFAQRARSHEGKLQVELAQLEHLSTRLVRGWTHLERQKGGIGLRGPGEKQLETDRRLLGNRVKMLKSRLAQIEKQRKVRRRARERRDVLSVSLVGYTNAGKSTLFNALTKAGAYAADQLFATLDTTARRLYVGGASVVLSDTVGFIRDLPHALVAAFRATLEETVQADLLLHVVDSASEDRDAQIGAVNEVLAEIGAADVPQAMVWNKIDLTRAEAAVERDDCGNIRRVFLSARTGEGLDLLREALAEVAQQTFHEDADRESGTVEAFPIQS</sequence>
<protein>
    <recommendedName>
        <fullName evidence="6">GTPase HflX</fullName>
    </recommendedName>
    <alternativeName>
        <fullName evidence="6">GTP-binding protein HflX</fullName>
    </alternativeName>
</protein>
<reference evidence="10 11" key="1">
    <citation type="submission" date="2012-09" db="EMBL/GenBank/DDBJ databases">
        <title>Draft Genome Sequences of 6 Strains from Genus Thauera.</title>
        <authorList>
            <person name="Liu B."/>
            <person name="Shapleigh J.P."/>
            <person name="Frostegard A.H."/>
        </authorList>
    </citation>
    <scope>NUCLEOTIDE SEQUENCE [LARGE SCALE GENOMIC DNA]</scope>
    <source>
        <strain evidence="11">47Lol / DSM 12138</strain>
    </source>
</reference>
<dbReference type="InterPro" id="IPR030394">
    <property type="entry name" value="G_HFLX_dom"/>
</dbReference>
<feature type="binding site" evidence="7">
    <location>
        <begin position="204"/>
        <end position="211"/>
    </location>
    <ligand>
        <name>GTP</name>
        <dbReference type="ChEBI" id="CHEBI:37565"/>
    </ligand>
</feature>
<feature type="domain" description="Hflx-type G" evidence="9">
    <location>
        <begin position="198"/>
        <end position="363"/>
    </location>
</feature>
<keyword evidence="3 6" id="KW-0547">Nucleotide-binding</keyword>
<dbReference type="PANTHER" id="PTHR10229:SF0">
    <property type="entry name" value="GTP-BINDING PROTEIN 6-RELATED"/>
    <property type="match status" value="1"/>
</dbReference>
<dbReference type="PANTHER" id="PTHR10229">
    <property type="entry name" value="GTP-BINDING PROTEIN HFLX"/>
    <property type="match status" value="1"/>
</dbReference>
<gene>
    <name evidence="6" type="primary">hflX</name>
    <name evidence="10" type="ORF">C666_14915</name>
</gene>
<evidence type="ECO:0000256" key="3">
    <source>
        <dbReference type="ARBA" id="ARBA00022741"/>
    </source>
</evidence>
<comment type="cofactor">
    <cofactor evidence="8">
        <name>Mg(2+)</name>
        <dbReference type="ChEBI" id="CHEBI:18420"/>
    </cofactor>
</comment>
<dbReference type="InterPro" id="IPR006073">
    <property type="entry name" value="GTP-bd"/>
</dbReference>
<keyword evidence="1 6" id="KW-0963">Cytoplasm</keyword>
<evidence type="ECO:0000256" key="5">
    <source>
        <dbReference type="ARBA" id="ARBA00023134"/>
    </source>
</evidence>
<dbReference type="Pfam" id="PF13167">
    <property type="entry name" value="GTP-bdg_N"/>
    <property type="match status" value="1"/>
</dbReference>
<comment type="subunit">
    <text evidence="6">Monomer. Associates with the 50S ribosomal subunit.</text>
</comment>
<dbReference type="EMBL" id="AMXE01000070">
    <property type="protein sequence ID" value="ENO85661.1"/>
    <property type="molecule type" value="Genomic_DNA"/>
</dbReference>